<dbReference type="PANTHER" id="PTHR47272:SF2">
    <property type="entry name" value="PIGGYBAC TRANSPOSABLE ELEMENT-DERIVED PROTEIN 3-LIKE"/>
    <property type="match status" value="1"/>
</dbReference>
<organism evidence="1 2">
    <name type="scientific">Lates japonicus</name>
    <name type="common">Japanese lates</name>
    <dbReference type="NCBI Taxonomy" id="270547"/>
    <lineage>
        <taxon>Eukaryota</taxon>
        <taxon>Metazoa</taxon>
        <taxon>Chordata</taxon>
        <taxon>Craniata</taxon>
        <taxon>Vertebrata</taxon>
        <taxon>Euteleostomi</taxon>
        <taxon>Actinopterygii</taxon>
        <taxon>Neopterygii</taxon>
        <taxon>Teleostei</taxon>
        <taxon>Neoteleostei</taxon>
        <taxon>Acanthomorphata</taxon>
        <taxon>Carangaria</taxon>
        <taxon>Carangaria incertae sedis</taxon>
        <taxon>Centropomidae</taxon>
        <taxon>Lates</taxon>
    </lineage>
</organism>
<evidence type="ECO:0000313" key="1">
    <source>
        <dbReference type="EMBL" id="GLD66047.1"/>
    </source>
</evidence>
<accession>A0AAD3RES9</accession>
<dbReference type="PANTHER" id="PTHR47272">
    <property type="entry name" value="DDE_TNP_1_7 DOMAIN-CONTAINING PROTEIN"/>
    <property type="match status" value="1"/>
</dbReference>
<name>A0AAD3RES9_LATJO</name>
<reference evidence="1" key="1">
    <citation type="submission" date="2022-08" db="EMBL/GenBank/DDBJ databases">
        <title>Genome sequencing of akame (Lates japonicus).</title>
        <authorList>
            <person name="Hashiguchi Y."/>
            <person name="Takahashi H."/>
        </authorList>
    </citation>
    <scope>NUCLEOTIDE SEQUENCE</scope>
    <source>
        <strain evidence="1">Kochi</strain>
    </source>
</reference>
<dbReference type="Proteomes" id="UP001279410">
    <property type="component" value="Unassembled WGS sequence"/>
</dbReference>
<protein>
    <submittedName>
        <fullName evidence="1">PiggyBac transposable element-derived protein 3-like protein</fullName>
    </submittedName>
</protein>
<dbReference type="AlphaFoldDB" id="A0AAD3RES9"/>
<comment type="caution">
    <text evidence="1">The sequence shown here is derived from an EMBL/GenBank/DDBJ whole genome shotgun (WGS) entry which is preliminary data.</text>
</comment>
<proteinExistence type="predicted"/>
<evidence type="ECO:0000313" key="2">
    <source>
        <dbReference type="Proteomes" id="UP001279410"/>
    </source>
</evidence>
<keyword evidence="2" id="KW-1185">Reference proteome</keyword>
<gene>
    <name evidence="1" type="ORF">AKAME5_001747800</name>
</gene>
<dbReference type="EMBL" id="BRZM01000086">
    <property type="protein sequence ID" value="GLD66047.1"/>
    <property type="molecule type" value="Genomic_DNA"/>
</dbReference>
<sequence length="101" mass="11924">MLLRPVPLLWLSTTKTWVELNMCDCMISFYLMSSRPNKWTVHMVLYLFDLAATHSWMEYKAHHQVSGRPEKERLQYFDFKLLLAEEMITQAQGGRGQQGGW</sequence>